<dbReference type="AlphaFoldDB" id="A0A7D6VPB3"/>
<gene>
    <name evidence="1" type="ORF">HZF06_22045</name>
</gene>
<protein>
    <submittedName>
        <fullName evidence="1">Uncharacterized protein</fullName>
    </submittedName>
</protein>
<organism evidence="1 2">
    <name type="scientific">Clostridium intestinale</name>
    <dbReference type="NCBI Taxonomy" id="36845"/>
    <lineage>
        <taxon>Bacteria</taxon>
        <taxon>Bacillati</taxon>
        <taxon>Bacillota</taxon>
        <taxon>Clostridia</taxon>
        <taxon>Eubacteriales</taxon>
        <taxon>Clostridiaceae</taxon>
        <taxon>Clostridium</taxon>
    </lineage>
</organism>
<dbReference type="EMBL" id="CP059378">
    <property type="protein sequence ID" value="QLY79667.1"/>
    <property type="molecule type" value="Genomic_DNA"/>
</dbReference>
<proteinExistence type="predicted"/>
<evidence type="ECO:0000313" key="1">
    <source>
        <dbReference type="EMBL" id="QLY79667.1"/>
    </source>
</evidence>
<name>A0A7D6VPB3_9CLOT</name>
<dbReference type="Proteomes" id="UP000512286">
    <property type="component" value="Chromosome"/>
</dbReference>
<sequence length="58" mass="6610">MVSGASTLERAAATAKMLVKLNLEHPNINVRVNVILDRAVRYYYKNVMENELYQVGEI</sequence>
<dbReference type="KEGG" id="cint:HZF06_22045"/>
<reference evidence="1 2" key="1">
    <citation type="submission" date="2020-07" db="EMBL/GenBank/DDBJ databases">
        <title>Electron transfer.</title>
        <authorList>
            <person name="Huang L."/>
            <person name="Liu X."/>
            <person name="Zhou S."/>
        </authorList>
    </citation>
    <scope>NUCLEOTIDE SEQUENCE [LARGE SCALE GENOMIC DNA]</scope>
    <source>
        <strain evidence="1 2">Lx1</strain>
    </source>
</reference>
<accession>A0A7D6VPB3</accession>
<dbReference type="RefSeq" id="WP_181601690.1">
    <property type="nucleotide sequence ID" value="NZ_CP059378.1"/>
</dbReference>
<evidence type="ECO:0000313" key="2">
    <source>
        <dbReference type="Proteomes" id="UP000512286"/>
    </source>
</evidence>